<dbReference type="CDD" id="cd07377">
    <property type="entry name" value="WHTH_GntR"/>
    <property type="match status" value="1"/>
</dbReference>
<dbReference type="InterPro" id="IPR000524">
    <property type="entry name" value="Tscrpt_reg_HTH_GntR"/>
</dbReference>
<dbReference type="SUPFAM" id="SSF46785">
    <property type="entry name" value="Winged helix' DNA-binding domain"/>
    <property type="match status" value="1"/>
</dbReference>
<keyword evidence="3" id="KW-0804">Transcription</keyword>
<dbReference type="PANTHER" id="PTHR44846:SF1">
    <property type="entry name" value="MANNOSYL-D-GLYCERATE TRANSPORT_METABOLISM SYSTEM REPRESSOR MNGR-RELATED"/>
    <property type="match status" value="1"/>
</dbReference>
<dbReference type="PANTHER" id="PTHR44846">
    <property type="entry name" value="MANNOSYL-D-GLYCERATE TRANSPORT/METABOLISM SYSTEM REPRESSOR MNGR-RELATED"/>
    <property type="match status" value="1"/>
</dbReference>
<gene>
    <name evidence="5" type="ORF">P3W85_00065</name>
</gene>
<evidence type="ECO:0000256" key="3">
    <source>
        <dbReference type="ARBA" id="ARBA00023163"/>
    </source>
</evidence>
<feature type="domain" description="HTH gntR-type" evidence="4">
    <location>
        <begin position="2"/>
        <end position="70"/>
    </location>
</feature>
<comment type="caution">
    <text evidence="5">The sequence shown here is derived from an EMBL/GenBank/DDBJ whole genome shotgun (WGS) entry which is preliminary data.</text>
</comment>
<keyword evidence="6" id="KW-1185">Reference proteome</keyword>
<keyword evidence="2" id="KW-0238">DNA-binding</keyword>
<dbReference type="Pfam" id="PF07702">
    <property type="entry name" value="UTRA"/>
    <property type="match status" value="1"/>
</dbReference>
<evidence type="ECO:0000313" key="5">
    <source>
        <dbReference type="EMBL" id="MDF3831362.1"/>
    </source>
</evidence>
<dbReference type="Proteomes" id="UP001216674">
    <property type="component" value="Unassembled WGS sequence"/>
</dbReference>
<dbReference type="InterPro" id="IPR011663">
    <property type="entry name" value="UTRA"/>
</dbReference>
<dbReference type="Gene3D" id="1.10.10.10">
    <property type="entry name" value="Winged helix-like DNA-binding domain superfamily/Winged helix DNA-binding domain"/>
    <property type="match status" value="1"/>
</dbReference>
<dbReference type="SUPFAM" id="SSF64288">
    <property type="entry name" value="Chorismate lyase-like"/>
    <property type="match status" value="1"/>
</dbReference>
<keyword evidence="1" id="KW-0805">Transcription regulation</keyword>
<proteinExistence type="predicted"/>
<dbReference type="InterPro" id="IPR036388">
    <property type="entry name" value="WH-like_DNA-bd_sf"/>
</dbReference>
<name>A0ABT6AFH0_9BURK</name>
<accession>A0ABT6AFH0</accession>
<dbReference type="RefSeq" id="WP_276263257.1">
    <property type="nucleotide sequence ID" value="NZ_JARJLM010000001.1"/>
</dbReference>
<sequence length="245" mass="26735">MEPRHAELTKALIHDITSGVYPVGSSLPGELELAEKHGVSRGTVRVALMRIQELGLVSRKKRAGTRVEAATPSSSEYTPKLSTIDELVQYGAATQRVIHGAHEIVMDIDLASRLGCQPGTRWLHIETSRTNPELPAHPLSWSDVYVTAADGAKIRRQLKTDTRLISDLVGESTGRLVKEVRQTVRAVGVPAALAEVLGTAPDAHALEFVRQYFDQSDRLFEVVVSVHPADRFTYSTVLQRQGGAG</sequence>
<dbReference type="InterPro" id="IPR036390">
    <property type="entry name" value="WH_DNA-bd_sf"/>
</dbReference>
<dbReference type="PROSITE" id="PS50949">
    <property type="entry name" value="HTH_GNTR"/>
    <property type="match status" value="1"/>
</dbReference>
<dbReference type="Gene3D" id="3.40.1410.10">
    <property type="entry name" value="Chorismate lyase-like"/>
    <property type="match status" value="1"/>
</dbReference>
<evidence type="ECO:0000256" key="1">
    <source>
        <dbReference type="ARBA" id="ARBA00023015"/>
    </source>
</evidence>
<organism evidence="5 6">
    <name type="scientific">Cupriavidus basilensis</name>
    <dbReference type="NCBI Taxonomy" id="68895"/>
    <lineage>
        <taxon>Bacteria</taxon>
        <taxon>Pseudomonadati</taxon>
        <taxon>Pseudomonadota</taxon>
        <taxon>Betaproteobacteria</taxon>
        <taxon>Burkholderiales</taxon>
        <taxon>Burkholderiaceae</taxon>
        <taxon>Cupriavidus</taxon>
    </lineage>
</organism>
<evidence type="ECO:0000256" key="2">
    <source>
        <dbReference type="ARBA" id="ARBA00023125"/>
    </source>
</evidence>
<reference evidence="5 6" key="1">
    <citation type="submission" date="2023-03" db="EMBL/GenBank/DDBJ databases">
        <title>Draft assemblies of triclosan tolerant bacteria isolated from returned activated sludge.</title>
        <authorList>
            <person name="Van Hamelsveld S."/>
        </authorList>
    </citation>
    <scope>NUCLEOTIDE SEQUENCE [LARGE SCALE GENOMIC DNA]</scope>
    <source>
        <strain evidence="5 6">GW210010_S58</strain>
    </source>
</reference>
<dbReference type="EMBL" id="JARJLM010000001">
    <property type="protein sequence ID" value="MDF3831362.1"/>
    <property type="molecule type" value="Genomic_DNA"/>
</dbReference>
<dbReference type="SMART" id="SM00866">
    <property type="entry name" value="UTRA"/>
    <property type="match status" value="1"/>
</dbReference>
<evidence type="ECO:0000313" key="6">
    <source>
        <dbReference type="Proteomes" id="UP001216674"/>
    </source>
</evidence>
<dbReference type="Pfam" id="PF00392">
    <property type="entry name" value="GntR"/>
    <property type="match status" value="1"/>
</dbReference>
<dbReference type="InterPro" id="IPR050679">
    <property type="entry name" value="Bact_HTH_transcr_reg"/>
</dbReference>
<dbReference type="SMART" id="SM00345">
    <property type="entry name" value="HTH_GNTR"/>
    <property type="match status" value="1"/>
</dbReference>
<dbReference type="InterPro" id="IPR028978">
    <property type="entry name" value="Chorismate_lyase_/UTRA_dom_sf"/>
</dbReference>
<evidence type="ECO:0000259" key="4">
    <source>
        <dbReference type="PROSITE" id="PS50949"/>
    </source>
</evidence>
<dbReference type="PRINTS" id="PR00035">
    <property type="entry name" value="HTHGNTR"/>
</dbReference>
<protein>
    <submittedName>
        <fullName evidence="5">GntR family transcriptional regulator</fullName>
    </submittedName>
</protein>